<proteinExistence type="predicted"/>
<dbReference type="EMBL" id="CP002299">
    <property type="protein sequence ID" value="ADP80318.1"/>
    <property type="molecule type" value="Genomic_DNA"/>
</dbReference>
<dbReference type="Proteomes" id="UP000002484">
    <property type="component" value="Chromosome"/>
</dbReference>
<name>E3IZ35_PSEI1</name>
<feature type="region of interest" description="Disordered" evidence="1">
    <location>
        <begin position="1"/>
        <end position="42"/>
    </location>
</feature>
<dbReference type="AlphaFoldDB" id="E3IZ35"/>
<accession>E3IZ35</accession>
<keyword evidence="3" id="KW-1185">Reference proteome</keyword>
<evidence type="ECO:0000313" key="3">
    <source>
        <dbReference type="Proteomes" id="UP000002484"/>
    </source>
</evidence>
<dbReference type="RefSeq" id="WP_013423437.1">
    <property type="nucleotide sequence ID" value="NC_014666.1"/>
</dbReference>
<dbReference type="InParanoid" id="E3IZ35"/>
<dbReference type="HOGENOM" id="CLU_381188_0_0_11"/>
<evidence type="ECO:0000313" key="2">
    <source>
        <dbReference type="EMBL" id="ADP80318.1"/>
    </source>
</evidence>
<reference evidence="2 3" key="1">
    <citation type="submission" date="2010-10" db="EMBL/GenBank/DDBJ databases">
        <title>Complete sequence of Frankia sp. EuI1c.</title>
        <authorList>
            <consortium name="US DOE Joint Genome Institute"/>
            <person name="Lucas S."/>
            <person name="Copeland A."/>
            <person name="Lapidus A."/>
            <person name="Cheng J.-F."/>
            <person name="Bruce D."/>
            <person name="Goodwin L."/>
            <person name="Pitluck S."/>
            <person name="Chertkov O."/>
            <person name="Detter J.C."/>
            <person name="Han C."/>
            <person name="Tapia R."/>
            <person name="Land M."/>
            <person name="Hauser L."/>
            <person name="Jeffries C."/>
            <person name="Kyrpides N."/>
            <person name="Ivanova N."/>
            <person name="Mikhailova N."/>
            <person name="Beauchemin N."/>
            <person name="Sen A."/>
            <person name="Sur S.A."/>
            <person name="Gtari M."/>
            <person name="Wall L."/>
            <person name="Tisa L."/>
            <person name="Woyke T."/>
        </authorList>
    </citation>
    <scope>NUCLEOTIDE SEQUENCE [LARGE SCALE GENOMIC DNA]</scope>
    <source>
        <strain evidence="3">DSM 45817 / CECT 9037 / EuI1c</strain>
    </source>
</reference>
<evidence type="ECO:0000256" key="1">
    <source>
        <dbReference type="SAM" id="MobiDB-lite"/>
    </source>
</evidence>
<dbReference type="KEGG" id="fri:FraEuI1c_2279"/>
<dbReference type="eggNOG" id="COG3170">
    <property type="taxonomic scope" value="Bacteria"/>
</dbReference>
<dbReference type="STRING" id="298654.FraEuI1c_2279"/>
<protein>
    <submittedName>
        <fullName evidence="2">Uncharacterized protein</fullName>
    </submittedName>
</protein>
<gene>
    <name evidence="2" type="ordered locus">FraEuI1c_2279</name>
</gene>
<dbReference type="OrthoDB" id="3517624at2"/>
<sequence length="726" mass="78960">MSSPDARSLGRRRDHAARGWRSLNGVPAQPGPRSATGNTGTLGMGDDQVVVGHNYGVINIGGGDRIGPRARILDVATITALAESFVEVQTAGQQNVASSVRTTSLSLLAERLRTSSVAVLAGPPGSGRTALAIRGLAETLPEHQLALFDPEVDAAILTEADMAPGVCYVVSAHQTAQRRRLPDVVGELAGLARGKGTHLVLIVNSPSQWVDVLVEHVMPDPVQALRELLVRRHGVTGRDADAAVAKKEVADAVRAVPMVRVAEVAALVAAALRQDRTKPDAFLDPSTRAAVLRKFTDPFGEVPFDGDEPTEANRVFRRAFLVAFAVCNDMTIDAITSAGVRLAEILFEGSDEEKKPGQPFDEPTETLLKFVGAPPPPPDEKALPDPGSGADLAENRVSLSNPALARVTLEVVWREHHLARKGLQRWLDELAIPAEGRRWSDEVQLRAALAVGYLASLDFELMFNAQIDTWIRAGELGRAAAASAVEAMLENPKSAERTWGRIQDWAGRGPAWRTTELLVYATGPGSRRTGTALRAVRREAAISKRAPALVPRVVHAVAASQATVQVFDLLTDWLQQIDDDRTRAQALRQRGQSRIVLSPVVDLAPRCLLLLVDDRRADGGTRAPLLAHVRDDTTRWRRFELLWQLVLRVPGTRARGWRVLRDWLEEADGDAEQARIVGNLLYSLYRSPIGPVVVRYLDVWVGTWSRAAEFPVSISIVHSARYGGER</sequence>
<organism evidence="2 3">
    <name type="scientific">Pseudofrankia inefficax (strain DSM 45817 / CECT 9037 / DDB 130130 / EuI1c)</name>
    <name type="common">Frankia inefficax</name>
    <dbReference type="NCBI Taxonomy" id="298654"/>
    <lineage>
        <taxon>Bacteria</taxon>
        <taxon>Bacillati</taxon>
        <taxon>Actinomycetota</taxon>
        <taxon>Actinomycetes</taxon>
        <taxon>Frankiales</taxon>
        <taxon>Frankiaceae</taxon>
        <taxon>Pseudofrankia</taxon>
    </lineage>
</organism>